<gene>
    <name evidence="2" type="ORF">A3J46_06925</name>
</gene>
<dbReference type="InterPro" id="IPR050256">
    <property type="entry name" value="Glycosyltransferase_2"/>
</dbReference>
<dbReference type="Gene3D" id="3.90.550.10">
    <property type="entry name" value="Spore Coat Polysaccharide Biosynthesis Protein SpsA, Chain A"/>
    <property type="match status" value="1"/>
</dbReference>
<name>A0A1F8FBY5_9BACT</name>
<organism evidence="2 3">
    <name type="scientific">Candidatus Yanofskybacteria bacterium RIFCSPHIGHO2_02_FULL_41_11</name>
    <dbReference type="NCBI Taxonomy" id="1802675"/>
    <lineage>
        <taxon>Bacteria</taxon>
        <taxon>Candidatus Yanofskyibacteriota</taxon>
    </lineage>
</organism>
<evidence type="ECO:0000313" key="2">
    <source>
        <dbReference type="EMBL" id="OGN10070.1"/>
    </source>
</evidence>
<dbReference type="PANTHER" id="PTHR48090:SF7">
    <property type="entry name" value="RFBJ PROTEIN"/>
    <property type="match status" value="1"/>
</dbReference>
<dbReference type="Pfam" id="PF00535">
    <property type="entry name" value="Glycos_transf_2"/>
    <property type="match status" value="1"/>
</dbReference>
<dbReference type="InterPro" id="IPR029044">
    <property type="entry name" value="Nucleotide-diphossugar_trans"/>
</dbReference>
<evidence type="ECO:0000313" key="3">
    <source>
        <dbReference type="Proteomes" id="UP000177167"/>
    </source>
</evidence>
<dbReference type="InterPro" id="IPR001173">
    <property type="entry name" value="Glyco_trans_2-like"/>
</dbReference>
<proteinExistence type="predicted"/>
<dbReference type="PANTHER" id="PTHR48090">
    <property type="entry name" value="UNDECAPRENYL-PHOSPHATE 4-DEOXY-4-FORMAMIDO-L-ARABINOSE TRANSFERASE-RELATED"/>
    <property type="match status" value="1"/>
</dbReference>
<evidence type="ECO:0000259" key="1">
    <source>
        <dbReference type="Pfam" id="PF00535"/>
    </source>
</evidence>
<feature type="domain" description="Glycosyltransferase 2-like" evidence="1">
    <location>
        <begin position="6"/>
        <end position="171"/>
    </location>
</feature>
<comment type="caution">
    <text evidence="2">The sequence shown here is derived from an EMBL/GenBank/DDBJ whole genome shotgun (WGS) entry which is preliminary data.</text>
</comment>
<dbReference type="CDD" id="cd04179">
    <property type="entry name" value="DPM_DPG-synthase_like"/>
    <property type="match status" value="1"/>
</dbReference>
<dbReference type="Proteomes" id="UP000177167">
    <property type="component" value="Unassembled WGS sequence"/>
</dbReference>
<dbReference type="SUPFAM" id="SSF53448">
    <property type="entry name" value="Nucleotide-diphospho-sugar transferases"/>
    <property type="match status" value="1"/>
</dbReference>
<accession>A0A1F8FBY5</accession>
<reference evidence="2 3" key="1">
    <citation type="journal article" date="2016" name="Nat. Commun.">
        <title>Thousands of microbial genomes shed light on interconnected biogeochemical processes in an aquifer system.</title>
        <authorList>
            <person name="Anantharaman K."/>
            <person name="Brown C.T."/>
            <person name="Hug L.A."/>
            <person name="Sharon I."/>
            <person name="Castelle C.J."/>
            <person name="Probst A.J."/>
            <person name="Thomas B.C."/>
            <person name="Singh A."/>
            <person name="Wilkins M.J."/>
            <person name="Karaoz U."/>
            <person name="Brodie E.L."/>
            <person name="Williams K.H."/>
            <person name="Hubbard S.S."/>
            <person name="Banfield J.F."/>
        </authorList>
    </citation>
    <scope>NUCLEOTIDE SEQUENCE [LARGE SCALE GENOMIC DNA]</scope>
</reference>
<protein>
    <recommendedName>
        <fullName evidence="1">Glycosyltransferase 2-like domain-containing protein</fullName>
    </recommendedName>
</protein>
<sequence>MNPSLSIIVPARNEKNYIENIVQRVSAVPFQYEVELIFVEGHSKDGTPEEIKRVANAHNGNIKINYAIQDGIGKANAVWKGFEMAQNDMLTVLDADLTVQPEDLPKFYEAAAVGSHVFVNGSRLVYPMEKGAMRPLNYLGNRFFAVLLSTITRQKLTDTLCGTKVIYRSQFQKIKQLGLTEKLNDPFCDFTLILGAKKLGLKIVEVPVVYKKRIYDGTKIRRFRDGWKLLKICIAYVFGRA</sequence>
<dbReference type="AlphaFoldDB" id="A0A1F8FBY5"/>
<dbReference type="EMBL" id="MGJP01000017">
    <property type="protein sequence ID" value="OGN10070.1"/>
    <property type="molecule type" value="Genomic_DNA"/>
</dbReference>